<name>F0M611_PSEPM</name>
<evidence type="ECO:0000256" key="1">
    <source>
        <dbReference type="SAM" id="MobiDB-lite"/>
    </source>
</evidence>
<dbReference type="OrthoDB" id="3535636at2"/>
<dbReference type="STRING" id="930171.Asphe3_35660"/>
<dbReference type="RefSeq" id="WP_013602553.1">
    <property type="nucleotide sequence ID" value="NC_015145.1"/>
</dbReference>
<accession>F0M611</accession>
<gene>
    <name evidence="2" type="ordered locus">Asphe3_35660</name>
</gene>
<dbReference type="HOGENOM" id="CLU_181478_0_0_11"/>
<reference evidence="2 3" key="1">
    <citation type="journal article" date="2011" name="Stand. Genomic Sci.">
        <title>Complete genome sequence of Arthrobacter phenanthrenivorans type strain (Sphe3).</title>
        <authorList>
            <person name="Kallimanis A."/>
            <person name="Labutti K.M."/>
            <person name="Lapidus A."/>
            <person name="Clum A."/>
            <person name="Lykidis A."/>
            <person name="Mavromatis K."/>
            <person name="Pagani I."/>
            <person name="Liolios K."/>
            <person name="Ivanova N."/>
            <person name="Goodwin L."/>
            <person name="Pitluck S."/>
            <person name="Chen A."/>
            <person name="Palaniappan K."/>
            <person name="Markowitz V."/>
            <person name="Bristow J."/>
            <person name="Velentzas A.D."/>
            <person name="Perisynakis A."/>
            <person name="Ouzounis C.C."/>
            <person name="Kyrpides N.C."/>
            <person name="Koukkou A.I."/>
            <person name="Drainas C."/>
        </authorList>
    </citation>
    <scope>NUCLEOTIDE SEQUENCE [LARGE SCALE GENOMIC DNA]</scope>
    <source>
        <strain evidence="3">DSM 18606 / JCM 16027 / LMG 23796 / Sphe3</strain>
    </source>
</reference>
<proteinExistence type="predicted"/>
<protein>
    <submittedName>
        <fullName evidence="2">Uncharacterized protein</fullName>
    </submittedName>
</protein>
<organism evidence="2 3">
    <name type="scientific">Pseudarthrobacter phenanthrenivorans (strain DSM 18606 / JCM 16027 / LMG 23796 / Sphe3)</name>
    <name type="common">Arthrobacter phenanthrenivorans</name>
    <dbReference type="NCBI Taxonomy" id="930171"/>
    <lineage>
        <taxon>Bacteria</taxon>
        <taxon>Bacillati</taxon>
        <taxon>Actinomycetota</taxon>
        <taxon>Actinomycetes</taxon>
        <taxon>Micrococcales</taxon>
        <taxon>Micrococcaceae</taxon>
        <taxon>Pseudarthrobacter</taxon>
    </lineage>
</organism>
<dbReference type="EMBL" id="CP002379">
    <property type="protein sequence ID" value="ADX74667.1"/>
    <property type="molecule type" value="Genomic_DNA"/>
</dbReference>
<dbReference type="AlphaFoldDB" id="F0M611"/>
<evidence type="ECO:0000313" key="2">
    <source>
        <dbReference type="EMBL" id="ADX74667.1"/>
    </source>
</evidence>
<sequence length="101" mass="10406" precursor="true">MPLTPPTDAELDIMIRARLAALGIDLNQLPAGSASDPETGSPGQAAVLASLRSFMRTTVAELGAYQLPFNGEAGSADPALLSQQAAPPSLYPSIDTARRTA</sequence>
<dbReference type="eggNOG" id="ENOG50341R3">
    <property type="taxonomic scope" value="Bacteria"/>
</dbReference>
<feature type="region of interest" description="Disordered" evidence="1">
    <location>
        <begin position="76"/>
        <end position="101"/>
    </location>
</feature>
<dbReference type="Proteomes" id="UP000008639">
    <property type="component" value="Chromosome"/>
</dbReference>
<dbReference type="KEGG" id="apn:Asphe3_35660"/>
<evidence type="ECO:0000313" key="3">
    <source>
        <dbReference type="Proteomes" id="UP000008639"/>
    </source>
</evidence>